<feature type="signal peptide" evidence="1">
    <location>
        <begin position="1"/>
        <end position="17"/>
    </location>
</feature>
<evidence type="ECO:0000313" key="2">
    <source>
        <dbReference type="EMBL" id="KAF2461047.1"/>
    </source>
</evidence>
<evidence type="ECO:0000256" key="1">
    <source>
        <dbReference type="SAM" id="SignalP"/>
    </source>
</evidence>
<accession>A0A6A6PBD1</accession>
<dbReference type="Proteomes" id="UP000799766">
    <property type="component" value="Unassembled WGS sequence"/>
</dbReference>
<dbReference type="AlphaFoldDB" id="A0A6A6PBD1"/>
<organism evidence="2 3">
    <name type="scientific">Lineolata rhizophorae</name>
    <dbReference type="NCBI Taxonomy" id="578093"/>
    <lineage>
        <taxon>Eukaryota</taxon>
        <taxon>Fungi</taxon>
        <taxon>Dikarya</taxon>
        <taxon>Ascomycota</taxon>
        <taxon>Pezizomycotina</taxon>
        <taxon>Dothideomycetes</taxon>
        <taxon>Dothideomycetes incertae sedis</taxon>
        <taxon>Lineolatales</taxon>
        <taxon>Lineolataceae</taxon>
        <taxon>Lineolata</taxon>
    </lineage>
</organism>
<feature type="chain" id="PRO_5025436462" evidence="1">
    <location>
        <begin position="18"/>
        <end position="225"/>
    </location>
</feature>
<reference evidence="2" key="1">
    <citation type="journal article" date="2020" name="Stud. Mycol.">
        <title>101 Dothideomycetes genomes: a test case for predicting lifestyles and emergence of pathogens.</title>
        <authorList>
            <person name="Haridas S."/>
            <person name="Albert R."/>
            <person name="Binder M."/>
            <person name="Bloem J."/>
            <person name="Labutti K."/>
            <person name="Salamov A."/>
            <person name="Andreopoulos B."/>
            <person name="Baker S."/>
            <person name="Barry K."/>
            <person name="Bills G."/>
            <person name="Bluhm B."/>
            <person name="Cannon C."/>
            <person name="Castanera R."/>
            <person name="Culley D."/>
            <person name="Daum C."/>
            <person name="Ezra D."/>
            <person name="Gonzalez J."/>
            <person name="Henrissat B."/>
            <person name="Kuo A."/>
            <person name="Liang C."/>
            <person name="Lipzen A."/>
            <person name="Lutzoni F."/>
            <person name="Magnuson J."/>
            <person name="Mondo S."/>
            <person name="Nolan M."/>
            <person name="Ohm R."/>
            <person name="Pangilinan J."/>
            <person name="Park H.-J."/>
            <person name="Ramirez L."/>
            <person name="Alfaro M."/>
            <person name="Sun H."/>
            <person name="Tritt A."/>
            <person name="Yoshinaga Y."/>
            <person name="Zwiers L.-H."/>
            <person name="Turgeon B."/>
            <person name="Goodwin S."/>
            <person name="Spatafora J."/>
            <person name="Crous P."/>
            <person name="Grigoriev I."/>
        </authorList>
    </citation>
    <scope>NUCLEOTIDE SEQUENCE</scope>
    <source>
        <strain evidence="2">ATCC 16933</strain>
    </source>
</reference>
<dbReference type="OrthoDB" id="5413908at2759"/>
<protein>
    <submittedName>
        <fullName evidence="2">Uncharacterized protein</fullName>
    </submittedName>
</protein>
<keyword evidence="1" id="KW-0732">Signal</keyword>
<name>A0A6A6PBD1_9PEZI</name>
<proteinExistence type="predicted"/>
<gene>
    <name evidence="2" type="ORF">BDY21DRAFT_137726</name>
</gene>
<dbReference type="EMBL" id="MU001672">
    <property type="protein sequence ID" value="KAF2461047.1"/>
    <property type="molecule type" value="Genomic_DNA"/>
</dbReference>
<evidence type="ECO:0000313" key="3">
    <source>
        <dbReference type="Proteomes" id="UP000799766"/>
    </source>
</evidence>
<sequence>MLYTHALAVTLLLRILAFDIDNPAGYSFSADALLAGPHVKNYGMIQPRREQPPPPLDLHALDSKLLYLRNATTPPPDHASRIDNARSLECVAREELEKQGCPPCHPVDLAFPICDPPWRIPRESHRKSGKVFLRAQLSDCLGFRRFQEATRRYYREHKTKAFREFEHVCERRRQFGPGEDVHLRPEPGQQSRLENWVEFQNYHLHIHEEMEQDIQKEKTAFDKAR</sequence>
<keyword evidence="3" id="KW-1185">Reference proteome</keyword>